<protein>
    <recommendedName>
        <fullName evidence="1">DUF4935 domain-containing protein</fullName>
    </recommendedName>
</protein>
<feature type="domain" description="DUF4935" evidence="1">
    <location>
        <begin position="4"/>
        <end position="155"/>
    </location>
</feature>
<proteinExistence type="predicted"/>
<dbReference type="Pfam" id="PF16289">
    <property type="entry name" value="PIN_12"/>
    <property type="match status" value="1"/>
</dbReference>
<sequence length="378" mass="43293">MRNILLDTNILYAGLWTADLQALSHLVDQGVIALHVPEMVKREKVSKVSFEIESELNKIISSIRSLNNKGLKNERFLRALEFSERIFHDLLESTEKHARDDFDAWIDKNKTNVIEFNPIKFANVLDDYFSGDGAYRKLKERSDIPDSIIHHTALSLRDEIGPITCIVGDANLRKTLEKENYIDVYSCLDTFFELDGIEEHIQNFSLKPYLMSSEFSDFVMKVLEAEPQLIRGVEIEEVANLSILNIQAFNPQISDIQLDSLEDFGIMDIYSIGSDKFSAKFKFTAYACLTYVSDYGTFLDLDKNYERDVEMHNMNGDGMCELSEIISAKFYGDAIFWFDHPQTPTDIQKINSNSKQSDVKMSIDIEVNKAILSELILN</sequence>
<evidence type="ECO:0000313" key="3">
    <source>
        <dbReference type="Proteomes" id="UP000262073"/>
    </source>
</evidence>
<accession>A0A346NMI7</accession>
<dbReference type="KEGG" id="salm:D0Y50_10440"/>
<keyword evidence="3" id="KW-1185">Reference proteome</keyword>
<dbReference type="AlphaFoldDB" id="A0A346NMI7"/>
<evidence type="ECO:0000259" key="1">
    <source>
        <dbReference type="Pfam" id="PF16289"/>
    </source>
</evidence>
<evidence type="ECO:0000313" key="2">
    <source>
        <dbReference type="EMBL" id="AXR06744.1"/>
    </source>
</evidence>
<reference evidence="2 3" key="1">
    <citation type="submission" date="2018-08" db="EMBL/GenBank/DDBJ databases">
        <title>Salinimonas sediminis sp. nov., a piezophilic bacterium isolated from a deep-sea sediment sample from the New Britain Trench.</title>
        <authorList>
            <person name="Cao J."/>
        </authorList>
    </citation>
    <scope>NUCLEOTIDE SEQUENCE [LARGE SCALE GENOMIC DNA]</scope>
    <source>
        <strain evidence="2 3">N102</strain>
    </source>
</reference>
<dbReference type="Proteomes" id="UP000262073">
    <property type="component" value="Chromosome"/>
</dbReference>
<dbReference type="EMBL" id="CP031769">
    <property type="protein sequence ID" value="AXR06744.1"/>
    <property type="molecule type" value="Genomic_DNA"/>
</dbReference>
<name>A0A346NMI7_9ALTE</name>
<dbReference type="RefSeq" id="WP_117316878.1">
    <property type="nucleotide sequence ID" value="NZ_CP031769.1"/>
</dbReference>
<dbReference type="InterPro" id="IPR032557">
    <property type="entry name" value="DUF4935"/>
</dbReference>
<organism evidence="2 3">
    <name type="scientific">Salinimonas sediminis</name>
    <dbReference type="NCBI Taxonomy" id="2303538"/>
    <lineage>
        <taxon>Bacteria</taxon>
        <taxon>Pseudomonadati</taxon>
        <taxon>Pseudomonadota</taxon>
        <taxon>Gammaproteobacteria</taxon>
        <taxon>Alteromonadales</taxon>
        <taxon>Alteromonadaceae</taxon>
        <taxon>Alteromonas/Salinimonas group</taxon>
        <taxon>Salinimonas</taxon>
    </lineage>
</organism>
<gene>
    <name evidence="2" type="ORF">D0Y50_10440</name>
</gene>
<dbReference type="OrthoDB" id="6100944at2"/>